<evidence type="ECO:0000313" key="12">
    <source>
        <dbReference type="Proteomes" id="UP000269097"/>
    </source>
</evidence>
<evidence type="ECO:0000256" key="2">
    <source>
        <dbReference type="ARBA" id="ARBA00004975"/>
    </source>
</evidence>
<dbReference type="RefSeq" id="WP_123043783.1">
    <property type="nucleotide sequence ID" value="NZ_CP033433.1"/>
</dbReference>
<dbReference type="PANTHER" id="PTHR45753">
    <property type="entry name" value="ORNITHINE CARBAMOYLTRANSFERASE, MITOCHONDRIAL"/>
    <property type="match status" value="1"/>
</dbReference>
<feature type="domain" description="Aspartate/ornithine carbamoyltransferase carbamoyl-P binding" evidence="10">
    <location>
        <begin position="8"/>
        <end position="148"/>
    </location>
</feature>
<keyword evidence="12" id="KW-1185">Reference proteome</keyword>
<dbReference type="EMBL" id="CP033433">
    <property type="protein sequence ID" value="AYQ75703.1"/>
    <property type="molecule type" value="Genomic_DNA"/>
</dbReference>
<feature type="binding site" evidence="8">
    <location>
        <begin position="234"/>
        <end position="235"/>
    </location>
    <ligand>
        <name>L-ornithine</name>
        <dbReference type="ChEBI" id="CHEBI:46911"/>
    </ligand>
</feature>
<dbReference type="InterPro" id="IPR006131">
    <property type="entry name" value="Asp_carbamoyltransf_Asp/Orn-bd"/>
</dbReference>
<feature type="binding site" evidence="8">
    <location>
        <position position="84"/>
    </location>
    <ligand>
        <name>carbamoyl phosphate</name>
        <dbReference type="ChEBI" id="CHEBI:58228"/>
    </ligand>
</feature>
<dbReference type="HAMAP" id="MF_01109">
    <property type="entry name" value="OTCase"/>
    <property type="match status" value="1"/>
</dbReference>
<evidence type="ECO:0000313" key="11">
    <source>
        <dbReference type="EMBL" id="AYQ75703.1"/>
    </source>
</evidence>
<gene>
    <name evidence="11" type="primary">argF</name>
    <name evidence="11" type="ORF">EAV92_17055</name>
</gene>
<reference evidence="11 12" key="1">
    <citation type="submission" date="2018-10" db="EMBL/GenBank/DDBJ databases">
        <title>Genome Sequence of Cohnella sp.</title>
        <authorList>
            <person name="Srinivasan S."/>
            <person name="Kim M.K."/>
        </authorList>
    </citation>
    <scope>NUCLEOTIDE SEQUENCE [LARGE SCALE GENOMIC DNA]</scope>
    <source>
        <strain evidence="11 12">18JY8-7</strain>
    </source>
</reference>
<evidence type="ECO:0000256" key="4">
    <source>
        <dbReference type="ARBA" id="ARBA00013007"/>
    </source>
</evidence>
<dbReference type="InterPro" id="IPR036901">
    <property type="entry name" value="Asp/Orn_carbamoylTrfase_sf"/>
</dbReference>
<evidence type="ECO:0000259" key="10">
    <source>
        <dbReference type="Pfam" id="PF02729"/>
    </source>
</evidence>
<feature type="binding site" evidence="8">
    <location>
        <position position="230"/>
    </location>
    <ligand>
        <name>L-ornithine</name>
        <dbReference type="ChEBI" id="CHEBI:46911"/>
    </ligand>
</feature>
<evidence type="ECO:0000256" key="1">
    <source>
        <dbReference type="ARBA" id="ARBA00003822"/>
    </source>
</evidence>
<dbReference type="GO" id="GO:0005737">
    <property type="term" value="C:cytoplasm"/>
    <property type="evidence" value="ECO:0007669"/>
    <property type="project" value="UniProtKB-SubCell"/>
</dbReference>
<feature type="binding site" evidence="8">
    <location>
        <position position="298"/>
    </location>
    <ligand>
        <name>carbamoyl phosphate</name>
        <dbReference type="ChEBI" id="CHEBI:58228"/>
    </ligand>
</feature>
<dbReference type="PRINTS" id="PR00100">
    <property type="entry name" value="AOTCASE"/>
</dbReference>
<feature type="binding site" evidence="8">
    <location>
        <begin position="270"/>
        <end position="271"/>
    </location>
    <ligand>
        <name>carbamoyl phosphate</name>
        <dbReference type="ChEBI" id="CHEBI:58228"/>
    </ligand>
</feature>
<comment type="similarity">
    <text evidence="3 8">Belongs to the aspartate/ornithine carbamoyltransferase superfamily. OTCase family.</text>
</comment>
<dbReference type="Gene3D" id="3.40.50.1370">
    <property type="entry name" value="Aspartate/ornithine carbamoyltransferase"/>
    <property type="match status" value="2"/>
</dbReference>
<dbReference type="PANTHER" id="PTHR45753:SF3">
    <property type="entry name" value="ORNITHINE TRANSCARBAMYLASE, MITOCHONDRIAL"/>
    <property type="match status" value="1"/>
</dbReference>
<evidence type="ECO:0000256" key="7">
    <source>
        <dbReference type="ARBA" id="ARBA00048772"/>
    </source>
</evidence>
<dbReference type="InterPro" id="IPR024904">
    <property type="entry name" value="OTCase_ArgI"/>
</dbReference>
<dbReference type="InterPro" id="IPR006130">
    <property type="entry name" value="Asp/Orn_carbamoylTrfase"/>
</dbReference>
<comment type="function">
    <text evidence="1">Reversibly catalyzes the transfer of the carbamoyl group from carbamoyl phosphate (CP) to the N(epsilon) atom of ornithine (ORN) to produce L-citrulline.</text>
</comment>
<dbReference type="Pfam" id="PF02729">
    <property type="entry name" value="OTCace_N"/>
    <property type="match status" value="1"/>
</dbReference>
<dbReference type="FunFam" id="3.40.50.1370:FF:000008">
    <property type="entry name" value="Ornithine carbamoyltransferase"/>
    <property type="match status" value="1"/>
</dbReference>
<organism evidence="11 12">
    <name type="scientific">Cohnella candidum</name>
    <dbReference type="NCBI Taxonomy" id="2674991"/>
    <lineage>
        <taxon>Bacteria</taxon>
        <taxon>Bacillati</taxon>
        <taxon>Bacillota</taxon>
        <taxon>Bacilli</taxon>
        <taxon>Bacillales</taxon>
        <taxon>Paenibacillaceae</taxon>
        <taxon>Cohnella</taxon>
    </lineage>
</organism>
<dbReference type="InterPro" id="IPR006132">
    <property type="entry name" value="Asp/Orn_carbamoyltranf_P-bd"/>
</dbReference>
<feature type="binding site" evidence="8">
    <location>
        <position position="166"/>
    </location>
    <ligand>
        <name>L-ornithine</name>
        <dbReference type="ChEBI" id="CHEBI:46911"/>
    </ligand>
</feature>
<dbReference type="Proteomes" id="UP000269097">
    <property type="component" value="Chromosome"/>
</dbReference>
<feature type="binding site" evidence="8">
    <location>
        <position position="108"/>
    </location>
    <ligand>
        <name>carbamoyl phosphate</name>
        <dbReference type="ChEBI" id="CHEBI:58228"/>
    </ligand>
</feature>
<feature type="domain" description="Aspartate/ornithine carbamoyltransferase Asp/Orn-binding" evidence="9">
    <location>
        <begin position="154"/>
        <end position="308"/>
    </location>
</feature>
<feature type="binding site" evidence="8">
    <location>
        <begin position="135"/>
        <end position="138"/>
    </location>
    <ligand>
        <name>carbamoyl phosphate</name>
        <dbReference type="ChEBI" id="CHEBI:58228"/>
    </ligand>
</feature>
<dbReference type="KEGG" id="coh:EAV92_17055"/>
<dbReference type="EC" id="2.1.3.3" evidence="4 8"/>
<dbReference type="GO" id="GO:0042450">
    <property type="term" value="P:L-arginine biosynthetic process via ornithine"/>
    <property type="evidence" value="ECO:0007669"/>
    <property type="project" value="UniProtKB-UniRule"/>
</dbReference>
<dbReference type="PRINTS" id="PR00102">
    <property type="entry name" value="OTCASE"/>
</dbReference>
<dbReference type="NCBIfam" id="TIGR00658">
    <property type="entry name" value="orni_carb_tr"/>
    <property type="match status" value="1"/>
</dbReference>
<dbReference type="NCBIfam" id="NF001986">
    <property type="entry name" value="PRK00779.1"/>
    <property type="match status" value="1"/>
</dbReference>
<proteinExistence type="inferred from homology"/>
<evidence type="ECO:0000256" key="6">
    <source>
        <dbReference type="ARBA" id="ARBA00022679"/>
    </source>
</evidence>
<evidence type="ECO:0000256" key="3">
    <source>
        <dbReference type="ARBA" id="ARBA00007805"/>
    </source>
</evidence>
<dbReference type="GO" id="GO:0019240">
    <property type="term" value="P:citrulline biosynthetic process"/>
    <property type="evidence" value="ECO:0007669"/>
    <property type="project" value="TreeGrafter"/>
</dbReference>
<dbReference type="InterPro" id="IPR002292">
    <property type="entry name" value="Orn/put_carbamltrans"/>
</dbReference>
<evidence type="ECO:0000259" key="9">
    <source>
        <dbReference type="Pfam" id="PF00185"/>
    </source>
</evidence>
<keyword evidence="8" id="KW-0963">Cytoplasm</keyword>
<comment type="subcellular location">
    <subcellularLocation>
        <location evidence="8">Cytoplasm</location>
    </subcellularLocation>
</comment>
<dbReference type="PROSITE" id="PS00097">
    <property type="entry name" value="CARBAMOYLTRANSFERASE"/>
    <property type="match status" value="1"/>
</dbReference>
<dbReference type="GO" id="GO:0004585">
    <property type="term" value="F:ornithine carbamoyltransferase activity"/>
    <property type="evidence" value="ECO:0007669"/>
    <property type="project" value="UniProtKB-UniRule"/>
</dbReference>
<dbReference type="AlphaFoldDB" id="A0A3G3K5C9"/>
<sequence>MAAQLKGRDFLGLIDYTPEEIRYLLDLAIELKRKQKAGEVFQPLKGKTLGMIFEKSSTRTRVSFEVGMYQLGGHALFLSRNEIQMGRGETIRDTAQVMSRYLDGMIIRTFGHRNVVELARGATIPVINALSDQSHPCQALADYQTVLEHKGRLEGLKIAYIGDGNNMAHSLMMGASKLGMHYAGASPEGYDPDPEIVKLSREVAGETGSRIDIVRDPREAIENADIVYTDVWASMGFEEEQKEREKAFAKYQVNEALVKSAKADYLFMHCLPAHRGEEVSEGVIDGSHSVIFDEAENRLHAQKAIMAAIM</sequence>
<dbReference type="GO" id="GO:0016597">
    <property type="term" value="F:amino acid binding"/>
    <property type="evidence" value="ECO:0007669"/>
    <property type="project" value="InterPro"/>
</dbReference>
<dbReference type="Pfam" id="PF00185">
    <property type="entry name" value="OTCace"/>
    <property type="match status" value="1"/>
</dbReference>
<comment type="catalytic activity">
    <reaction evidence="7 8">
        <text>carbamoyl phosphate + L-ornithine = L-citrulline + phosphate + H(+)</text>
        <dbReference type="Rhea" id="RHEA:19513"/>
        <dbReference type="ChEBI" id="CHEBI:15378"/>
        <dbReference type="ChEBI" id="CHEBI:43474"/>
        <dbReference type="ChEBI" id="CHEBI:46911"/>
        <dbReference type="ChEBI" id="CHEBI:57743"/>
        <dbReference type="ChEBI" id="CHEBI:58228"/>
        <dbReference type="EC" id="2.1.3.3"/>
    </reaction>
</comment>
<feature type="binding site" evidence="8">
    <location>
        <begin position="57"/>
        <end position="60"/>
    </location>
    <ligand>
        <name>carbamoyl phosphate</name>
        <dbReference type="ChEBI" id="CHEBI:58228"/>
    </ligand>
</feature>
<name>A0A3G3K5C9_9BACL</name>
<keyword evidence="6 8" id="KW-0808">Transferase</keyword>
<protein>
    <recommendedName>
        <fullName evidence="5 8">Ornithine carbamoyltransferase</fullName>
        <shortName evidence="8">OTCase</shortName>
        <ecNumber evidence="4 8">2.1.3.3</ecNumber>
    </recommendedName>
</protein>
<accession>A0A3G3K5C9</accession>
<comment type="pathway">
    <text evidence="2">Amino-acid biosynthesis; L-arginine biosynthesis; L-arginine from L-ornithine and carbamoyl phosphate: step 1/3.</text>
</comment>
<evidence type="ECO:0000256" key="8">
    <source>
        <dbReference type="HAMAP-Rule" id="MF_01109"/>
    </source>
</evidence>
<evidence type="ECO:0000256" key="5">
    <source>
        <dbReference type="ARBA" id="ARBA00016634"/>
    </source>
</evidence>
<dbReference type="SUPFAM" id="SSF53671">
    <property type="entry name" value="Aspartate/ornithine carbamoyltransferase"/>
    <property type="match status" value="1"/>
</dbReference>